<evidence type="ECO:0000256" key="5">
    <source>
        <dbReference type="ARBA" id="ARBA00022690"/>
    </source>
</evidence>
<reference evidence="11 12" key="1">
    <citation type="submission" date="2018-08" db="EMBL/GenBank/DDBJ databases">
        <title>Actinomadura spongicola sp. nov., isolated from marine sponge Leucetta chagosensis.</title>
        <authorList>
            <person name="Li L."/>
            <person name="Lin H.W."/>
        </authorList>
    </citation>
    <scope>NUCLEOTIDE SEQUENCE [LARGE SCALE GENOMIC DNA]</scope>
    <source>
        <strain evidence="11 12">LHW52907</strain>
    </source>
</reference>
<evidence type="ECO:0000259" key="10">
    <source>
        <dbReference type="Pfam" id="PF00720"/>
    </source>
</evidence>
<keyword evidence="6 8" id="KW-0722">Serine protease inhibitor</keyword>
<evidence type="ECO:0000256" key="4">
    <source>
        <dbReference type="ARBA" id="ARBA00022525"/>
    </source>
</evidence>
<dbReference type="PROSITE" id="PS00999">
    <property type="entry name" value="SSI"/>
    <property type="match status" value="1"/>
</dbReference>
<dbReference type="InterPro" id="IPR023549">
    <property type="entry name" value="Subtilisin_inhibitor"/>
</dbReference>
<dbReference type="InterPro" id="IPR000691">
    <property type="entry name" value="Prot_inh_I16_SSI"/>
</dbReference>
<evidence type="ECO:0000313" key="12">
    <source>
        <dbReference type="Proteomes" id="UP000262882"/>
    </source>
</evidence>
<evidence type="ECO:0000256" key="9">
    <source>
        <dbReference type="SAM" id="SignalP"/>
    </source>
</evidence>
<accession>A0A372GIN0</accession>
<dbReference type="Pfam" id="PF00720">
    <property type="entry name" value="SSI"/>
    <property type="match status" value="1"/>
</dbReference>
<comment type="caution">
    <text evidence="11">The sequence shown here is derived from an EMBL/GenBank/DDBJ whole genome shotgun (WGS) entry which is preliminary data.</text>
</comment>
<keyword evidence="9" id="KW-0732">Signal</keyword>
<keyword evidence="5 8" id="KW-0646">Protease inhibitor</keyword>
<dbReference type="GO" id="GO:0005576">
    <property type="term" value="C:extracellular region"/>
    <property type="evidence" value="ECO:0007669"/>
    <property type="project" value="UniProtKB-SubCell"/>
</dbReference>
<comment type="subunit">
    <text evidence="3">Homodimer.</text>
</comment>
<keyword evidence="4" id="KW-0964">Secreted</keyword>
<evidence type="ECO:0000256" key="6">
    <source>
        <dbReference type="ARBA" id="ARBA00022900"/>
    </source>
</evidence>
<comment type="subcellular location">
    <subcellularLocation>
        <location evidence="1">Secreted</location>
    </subcellularLocation>
</comment>
<dbReference type="AlphaFoldDB" id="A0A372GIN0"/>
<organism evidence="11 12">
    <name type="scientific">Actinomadura spongiicola</name>
    <dbReference type="NCBI Taxonomy" id="2303421"/>
    <lineage>
        <taxon>Bacteria</taxon>
        <taxon>Bacillati</taxon>
        <taxon>Actinomycetota</taxon>
        <taxon>Actinomycetes</taxon>
        <taxon>Streptosporangiales</taxon>
        <taxon>Thermomonosporaceae</taxon>
        <taxon>Actinomadura</taxon>
    </lineage>
</organism>
<sequence>MEVFMTSVAIRLFMGLSLVAGGVAVTAPAVAASSPPLPLTEIKLAVTPQEGGKPRTATLTCEPAGGTHANAEVACAELAKVNGRIKDVPWNRGWLCLQYWEPVDATATGYWRGVPIEPYFETITNDGCARHQHGHVLNF</sequence>
<feature type="signal peptide" evidence="9">
    <location>
        <begin position="1"/>
        <end position="31"/>
    </location>
</feature>
<feature type="chain" id="PRO_5016598044" description="Subtilisin inhibitor domain-containing protein" evidence="9">
    <location>
        <begin position="32"/>
        <end position="139"/>
    </location>
</feature>
<evidence type="ECO:0000256" key="2">
    <source>
        <dbReference type="ARBA" id="ARBA00010472"/>
    </source>
</evidence>
<name>A0A372GIN0_9ACTN</name>
<dbReference type="Gene3D" id="3.30.350.10">
    <property type="entry name" value="Subtilisin inhibitor-like"/>
    <property type="match status" value="1"/>
</dbReference>
<dbReference type="SUPFAM" id="SSF55399">
    <property type="entry name" value="Subtilisin inhibitor"/>
    <property type="match status" value="1"/>
</dbReference>
<comment type="similarity">
    <text evidence="2 8">Belongs to the protease inhibitor I16 (SSI) family.</text>
</comment>
<dbReference type="GO" id="GO:0004867">
    <property type="term" value="F:serine-type endopeptidase inhibitor activity"/>
    <property type="evidence" value="ECO:0007669"/>
    <property type="project" value="UniProtKB-KW"/>
</dbReference>
<evidence type="ECO:0000313" key="11">
    <source>
        <dbReference type="EMBL" id="RFS85236.1"/>
    </source>
</evidence>
<feature type="domain" description="Subtilisin inhibitor" evidence="10">
    <location>
        <begin position="51"/>
        <end position="117"/>
    </location>
</feature>
<gene>
    <name evidence="11" type="ORF">D0T12_09250</name>
</gene>
<dbReference type="Proteomes" id="UP000262882">
    <property type="component" value="Unassembled WGS sequence"/>
</dbReference>
<evidence type="ECO:0000256" key="7">
    <source>
        <dbReference type="ARBA" id="ARBA00023157"/>
    </source>
</evidence>
<keyword evidence="7" id="KW-1015">Disulfide bond</keyword>
<protein>
    <recommendedName>
        <fullName evidence="10">Subtilisin inhibitor domain-containing protein</fullName>
    </recommendedName>
</protein>
<evidence type="ECO:0000256" key="1">
    <source>
        <dbReference type="ARBA" id="ARBA00004613"/>
    </source>
</evidence>
<dbReference type="InterPro" id="IPR020054">
    <property type="entry name" value="Prot_inh_SSI_I16_CS"/>
</dbReference>
<keyword evidence="12" id="KW-1185">Reference proteome</keyword>
<proteinExistence type="inferred from homology"/>
<evidence type="ECO:0000256" key="3">
    <source>
        <dbReference type="ARBA" id="ARBA00011738"/>
    </source>
</evidence>
<dbReference type="InterPro" id="IPR036819">
    <property type="entry name" value="Subtilisin_inhibitor-like_sf"/>
</dbReference>
<dbReference type="EMBL" id="QVNQ01000003">
    <property type="protein sequence ID" value="RFS85236.1"/>
    <property type="molecule type" value="Genomic_DNA"/>
</dbReference>
<dbReference type="PRINTS" id="PR00294">
    <property type="entry name" value="SSBTLNINHBTR"/>
</dbReference>
<evidence type="ECO:0000256" key="8">
    <source>
        <dbReference type="RuleBase" id="RU003471"/>
    </source>
</evidence>